<comment type="caution">
    <text evidence="3">The sequence shown here is derived from an EMBL/GenBank/DDBJ whole genome shotgun (WGS) entry which is preliminary data.</text>
</comment>
<organism evidence="3 4">
    <name type="scientific">Meganyctiphanes norvegica</name>
    <name type="common">Northern krill</name>
    <name type="synonym">Thysanopoda norvegica</name>
    <dbReference type="NCBI Taxonomy" id="48144"/>
    <lineage>
        <taxon>Eukaryota</taxon>
        <taxon>Metazoa</taxon>
        <taxon>Ecdysozoa</taxon>
        <taxon>Arthropoda</taxon>
        <taxon>Crustacea</taxon>
        <taxon>Multicrustacea</taxon>
        <taxon>Malacostraca</taxon>
        <taxon>Eumalacostraca</taxon>
        <taxon>Eucarida</taxon>
        <taxon>Euphausiacea</taxon>
        <taxon>Euphausiidae</taxon>
        <taxon>Meganyctiphanes</taxon>
    </lineage>
</organism>
<keyword evidence="4" id="KW-1185">Reference proteome</keyword>
<dbReference type="InterPro" id="IPR023801">
    <property type="entry name" value="His_deacetylse_dom"/>
</dbReference>
<dbReference type="GO" id="GO:0040029">
    <property type="term" value="P:epigenetic regulation of gene expression"/>
    <property type="evidence" value="ECO:0007669"/>
    <property type="project" value="TreeGrafter"/>
</dbReference>
<dbReference type="GO" id="GO:0000118">
    <property type="term" value="C:histone deacetylase complex"/>
    <property type="evidence" value="ECO:0007669"/>
    <property type="project" value="TreeGrafter"/>
</dbReference>
<protein>
    <recommendedName>
        <fullName evidence="2">Histone deacetylase domain-containing protein</fullName>
    </recommendedName>
</protein>
<gene>
    <name evidence="3" type="ORF">MNOR_LOCUS19484</name>
</gene>
<dbReference type="Gene3D" id="3.40.800.20">
    <property type="entry name" value="Histone deacetylase domain"/>
    <property type="match status" value="1"/>
</dbReference>
<feature type="non-terminal residue" evidence="3">
    <location>
        <position position="118"/>
    </location>
</feature>
<proteinExistence type="predicted"/>
<name>A0AAV2R3N1_MEGNR</name>
<evidence type="ECO:0000313" key="4">
    <source>
        <dbReference type="Proteomes" id="UP001497623"/>
    </source>
</evidence>
<dbReference type="Pfam" id="PF00850">
    <property type="entry name" value="Hist_deacetyl"/>
    <property type="match status" value="1"/>
</dbReference>
<dbReference type="InterPro" id="IPR023696">
    <property type="entry name" value="Ureohydrolase_dom_sf"/>
</dbReference>
<sequence length="118" mass="13648">ETKLDFAKEKLSLVYEESMSKHRSMDDPSHPECPGRIQEIWATLTEFGIVKRAVKVNPRRATYQELEYVHHPAHLEVMKNLNKMDDTALLHLESRYNSIYLNKFSNECALLAAGCLLE</sequence>
<dbReference type="InterPro" id="IPR037138">
    <property type="entry name" value="His_deacetylse_dom_sf"/>
</dbReference>
<evidence type="ECO:0000313" key="3">
    <source>
        <dbReference type="EMBL" id="CAL4110819.1"/>
    </source>
</evidence>
<reference evidence="3 4" key="1">
    <citation type="submission" date="2024-05" db="EMBL/GenBank/DDBJ databases">
        <authorList>
            <person name="Wallberg A."/>
        </authorList>
    </citation>
    <scope>NUCLEOTIDE SEQUENCE [LARGE SCALE GENOMIC DNA]</scope>
</reference>
<accession>A0AAV2R3N1</accession>
<dbReference type="Proteomes" id="UP001497623">
    <property type="component" value="Unassembled WGS sequence"/>
</dbReference>
<dbReference type="AlphaFoldDB" id="A0AAV2R3N1"/>
<feature type="non-terminal residue" evidence="3">
    <location>
        <position position="1"/>
    </location>
</feature>
<comment type="catalytic activity">
    <reaction evidence="1">
        <text>N(6)-acetyl-L-lysyl-[histone] + H2O = L-lysyl-[histone] + acetate</text>
        <dbReference type="Rhea" id="RHEA:58196"/>
        <dbReference type="Rhea" id="RHEA-COMP:9845"/>
        <dbReference type="Rhea" id="RHEA-COMP:11338"/>
        <dbReference type="ChEBI" id="CHEBI:15377"/>
        <dbReference type="ChEBI" id="CHEBI:29969"/>
        <dbReference type="ChEBI" id="CHEBI:30089"/>
        <dbReference type="ChEBI" id="CHEBI:61930"/>
        <dbReference type="EC" id="3.5.1.98"/>
    </reaction>
</comment>
<dbReference type="PANTHER" id="PTHR10625">
    <property type="entry name" value="HISTONE DEACETYLASE HDAC1-RELATED"/>
    <property type="match status" value="1"/>
</dbReference>
<dbReference type="SUPFAM" id="SSF52768">
    <property type="entry name" value="Arginase/deacetylase"/>
    <property type="match status" value="1"/>
</dbReference>
<feature type="domain" description="Histone deacetylase" evidence="2">
    <location>
        <begin position="30"/>
        <end position="117"/>
    </location>
</feature>
<evidence type="ECO:0000256" key="1">
    <source>
        <dbReference type="ARBA" id="ARBA00048287"/>
    </source>
</evidence>
<evidence type="ECO:0000259" key="2">
    <source>
        <dbReference type="Pfam" id="PF00850"/>
    </source>
</evidence>
<dbReference type="PANTHER" id="PTHR10625:SF38">
    <property type="entry name" value="HISTONE DEACETYLASE 6, ISOFORM G"/>
    <property type="match status" value="1"/>
</dbReference>
<dbReference type="EMBL" id="CAXKWB010014492">
    <property type="protein sequence ID" value="CAL4110819.1"/>
    <property type="molecule type" value="Genomic_DNA"/>
</dbReference>
<dbReference type="GO" id="GO:0141221">
    <property type="term" value="F:histone deacetylase activity, hydrolytic mechanism"/>
    <property type="evidence" value="ECO:0007669"/>
    <property type="project" value="UniProtKB-EC"/>
</dbReference>